<reference evidence="2" key="1">
    <citation type="journal article" date="2022" name="Int. J. Mol. Sci.">
        <title>Draft Genome of Tanacetum Coccineum: Genomic Comparison of Closely Related Tanacetum-Family Plants.</title>
        <authorList>
            <person name="Yamashiro T."/>
            <person name="Shiraishi A."/>
            <person name="Nakayama K."/>
            <person name="Satake H."/>
        </authorList>
    </citation>
    <scope>NUCLEOTIDE SEQUENCE</scope>
</reference>
<proteinExistence type="predicted"/>
<comment type="caution">
    <text evidence="2">The sequence shown here is derived from an EMBL/GenBank/DDBJ whole genome shotgun (WGS) entry which is preliminary data.</text>
</comment>
<evidence type="ECO:0000256" key="1">
    <source>
        <dbReference type="SAM" id="MobiDB-lite"/>
    </source>
</evidence>
<evidence type="ECO:0000313" key="2">
    <source>
        <dbReference type="EMBL" id="GJT09302.1"/>
    </source>
</evidence>
<protein>
    <submittedName>
        <fullName evidence="2">Uncharacterized protein</fullName>
    </submittedName>
</protein>
<sequence>MQHLWRDRLGQLDAMADVSSKQIEFPNYGWWAIRRISREKELNWLLISYEVTMEINIFRKPLTTILHSQAKSSKFFDDIHSQDLDYTSCLDSLLHLLYYVSKVKSHYLTVGIGGENRRVAQHVVGMLRMDACYLELKIPSRSRRDGADNPDATKKKLAARGCFFQEGKDTEDPSWSTSFKTRSTQKTSSALEALWKTLFVLYLYLIGTFHYLTVGIGGENRRVAQHVVGSINYSYCIHADQDGDHTMTSSNTSNIKELDADKKFMAHLPLLQKQTSQHDIRMLRMDACYLELKIPSRSRRDGSYDFLTIMEMPLLALYFHHSVDNPDATKKKLAVRGCFFQEGTLGTMAMVKDHRLGKEYLEKCVDIIKISRKRLKSGKHEHGNRRARKEPGKCYIKGQ</sequence>
<accession>A0ABQ5B572</accession>
<feature type="compositionally biased region" description="Basic residues" evidence="1">
    <location>
        <begin position="376"/>
        <end position="388"/>
    </location>
</feature>
<evidence type="ECO:0000313" key="3">
    <source>
        <dbReference type="Proteomes" id="UP001151760"/>
    </source>
</evidence>
<feature type="region of interest" description="Disordered" evidence="1">
    <location>
        <begin position="376"/>
        <end position="399"/>
    </location>
</feature>
<name>A0ABQ5B572_9ASTR</name>
<dbReference type="Proteomes" id="UP001151760">
    <property type="component" value="Unassembled WGS sequence"/>
</dbReference>
<dbReference type="EMBL" id="BQNB010012897">
    <property type="protein sequence ID" value="GJT09302.1"/>
    <property type="molecule type" value="Genomic_DNA"/>
</dbReference>
<organism evidence="2 3">
    <name type="scientific">Tanacetum coccineum</name>
    <dbReference type="NCBI Taxonomy" id="301880"/>
    <lineage>
        <taxon>Eukaryota</taxon>
        <taxon>Viridiplantae</taxon>
        <taxon>Streptophyta</taxon>
        <taxon>Embryophyta</taxon>
        <taxon>Tracheophyta</taxon>
        <taxon>Spermatophyta</taxon>
        <taxon>Magnoliopsida</taxon>
        <taxon>eudicotyledons</taxon>
        <taxon>Gunneridae</taxon>
        <taxon>Pentapetalae</taxon>
        <taxon>asterids</taxon>
        <taxon>campanulids</taxon>
        <taxon>Asterales</taxon>
        <taxon>Asteraceae</taxon>
        <taxon>Asteroideae</taxon>
        <taxon>Anthemideae</taxon>
        <taxon>Anthemidinae</taxon>
        <taxon>Tanacetum</taxon>
    </lineage>
</organism>
<gene>
    <name evidence="2" type="ORF">Tco_0856344</name>
</gene>
<reference evidence="2" key="2">
    <citation type="submission" date="2022-01" db="EMBL/GenBank/DDBJ databases">
        <authorList>
            <person name="Yamashiro T."/>
            <person name="Shiraishi A."/>
            <person name="Satake H."/>
            <person name="Nakayama K."/>
        </authorList>
    </citation>
    <scope>NUCLEOTIDE SEQUENCE</scope>
</reference>
<keyword evidence="3" id="KW-1185">Reference proteome</keyword>